<dbReference type="EMBL" id="UINC01144281">
    <property type="protein sequence ID" value="SVD33698.1"/>
    <property type="molecule type" value="Genomic_DNA"/>
</dbReference>
<gene>
    <name evidence="7" type="ORF">METZ01_LOCUS386552</name>
</gene>
<sequence>MMKPLKLIFLLIGCLLLGWAVSTVDLLAVVNLLIKLGYGFIIILILYGIVTWVDTIAWKNNFKREETRQFSLWNLWCIRQIGEAYNTITPLGTLGGEPVKAQLLKERHGLSLKQGMASQVIARTTFLIALILFFIPGIFFTLQSNIISEQIKMVCLLTMTILSMLIFLFFIFQVTGTLGKLARWASKRPFGEKTGIFLTQLELLDQGISSYYKQNILRATI</sequence>
<reference evidence="7" key="1">
    <citation type="submission" date="2018-05" db="EMBL/GenBank/DDBJ databases">
        <authorList>
            <person name="Lanie J.A."/>
            <person name="Ng W.-L."/>
            <person name="Kazmierczak K.M."/>
            <person name="Andrzejewski T.M."/>
            <person name="Davidsen T.M."/>
            <person name="Wayne K.J."/>
            <person name="Tettelin H."/>
            <person name="Glass J.I."/>
            <person name="Rusch D."/>
            <person name="Podicherti R."/>
            <person name="Tsui H.-C.T."/>
            <person name="Winkler M.E."/>
        </authorList>
    </citation>
    <scope>NUCLEOTIDE SEQUENCE</scope>
</reference>
<evidence type="ECO:0000256" key="2">
    <source>
        <dbReference type="ARBA" id="ARBA00022475"/>
    </source>
</evidence>
<evidence type="ECO:0000256" key="4">
    <source>
        <dbReference type="ARBA" id="ARBA00022989"/>
    </source>
</evidence>
<feature type="transmembrane region" description="Helical" evidence="6">
    <location>
        <begin position="151"/>
        <end position="172"/>
    </location>
</feature>
<evidence type="ECO:0000256" key="6">
    <source>
        <dbReference type="SAM" id="Phobius"/>
    </source>
</evidence>
<evidence type="ECO:0000256" key="3">
    <source>
        <dbReference type="ARBA" id="ARBA00022692"/>
    </source>
</evidence>
<keyword evidence="5 6" id="KW-0472">Membrane</keyword>
<keyword evidence="3 6" id="KW-0812">Transmembrane</keyword>
<proteinExistence type="predicted"/>
<accession>A0A382UJ27</accession>
<feature type="transmembrane region" description="Helical" evidence="6">
    <location>
        <begin position="38"/>
        <end position="58"/>
    </location>
</feature>
<dbReference type="PANTHER" id="PTHR40277:SF1">
    <property type="entry name" value="BLL5419 PROTEIN"/>
    <property type="match status" value="1"/>
</dbReference>
<feature type="non-terminal residue" evidence="7">
    <location>
        <position position="221"/>
    </location>
</feature>
<dbReference type="AlphaFoldDB" id="A0A382UJ27"/>
<evidence type="ECO:0000256" key="1">
    <source>
        <dbReference type="ARBA" id="ARBA00004651"/>
    </source>
</evidence>
<keyword evidence="2" id="KW-1003">Cell membrane</keyword>
<dbReference type="GO" id="GO:0005886">
    <property type="term" value="C:plasma membrane"/>
    <property type="evidence" value="ECO:0007669"/>
    <property type="project" value="UniProtKB-SubCell"/>
</dbReference>
<dbReference type="PANTHER" id="PTHR40277">
    <property type="entry name" value="BLL5419 PROTEIN"/>
    <property type="match status" value="1"/>
</dbReference>
<organism evidence="7">
    <name type="scientific">marine metagenome</name>
    <dbReference type="NCBI Taxonomy" id="408172"/>
    <lineage>
        <taxon>unclassified sequences</taxon>
        <taxon>metagenomes</taxon>
        <taxon>ecological metagenomes</taxon>
    </lineage>
</organism>
<comment type="subcellular location">
    <subcellularLocation>
        <location evidence="1">Cell membrane</location>
        <topology evidence="1">Multi-pass membrane protein</topology>
    </subcellularLocation>
</comment>
<evidence type="ECO:0000256" key="5">
    <source>
        <dbReference type="ARBA" id="ARBA00023136"/>
    </source>
</evidence>
<name>A0A382UJ27_9ZZZZ</name>
<protein>
    <submittedName>
        <fullName evidence="7">Uncharacterized protein</fullName>
    </submittedName>
</protein>
<evidence type="ECO:0000313" key="7">
    <source>
        <dbReference type="EMBL" id="SVD33698.1"/>
    </source>
</evidence>
<keyword evidence="4 6" id="KW-1133">Transmembrane helix</keyword>
<dbReference type="Pfam" id="PF03706">
    <property type="entry name" value="LPG_synthase_TM"/>
    <property type="match status" value="1"/>
</dbReference>
<feature type="transmembrane region" description="Helical" evidence="6">
    <location>
        <begin position="120"/>
        <end position="139"/>
    </location>
</feature>
<dbReference type="InterPro" id="IPR022791">
    <property type="entry name" value="L-PG_synthase/AglD"/>
</dbReference>